<proteinExistence type="predicted"/>
<gene>
    <name evidence="2" type="ORF">CPB83DRAFT_830594</name>
</gene>
<evidence type="ECO:0000313" key="2">
    <source>
        <dbReference type="EMBL" id="KAF9535630.1"/>
    </source>
</evidence>
<accession>A0A9P6EV75</accession>
<dbReference type="PANTHER" id="PTHR39475:SF1">
    <property type="entry name" value="CONIDIATION-SPECIFIC PROTEIN 6"/>
    <property type="match status" value="1"/>
</dbReference>
<dbReference type="AlphaFoldDB" id="A0A9P6EV75"/>
<reference evidence="2" key="1">
    <citation type="submission" date="2020-11" db="EMBL/GenBank/DDBJ databases">
        <authorList>
            <consortium name="DOE Joint Genome Institute"/>
            <person name="Ahrendt S."/>
            <person name="Riley R."/>
            <person name="Andreopoulos W."/>
            <person name="Labutti K."/>
            <person name="Pangilinan J."/>
            <person name="Ruiz-Duenas F.J."/>
            <person name="Barrasa J.M."/>
            <person name="Sanchez-Garcia M."/>
            <person name="Camarero S."/>
            <person name="Miyauchi S."/>
            <person name="Serrano A."/>
            <person name="Linde D."/>
            <person name="Babiker R."/>
            <person name="Drula E."/>
            <person name="Ayuso-Fernandez I."/>
            <person name="Pacheco R."/>
            <person name="Padilla G."/>
            <person name="Ferreira P."/>
            <person name="Barriuso J."/>
            <person name="Kellner H."/>
            <person name="Castanera R."/>
            <person name="Alfaro M."/>
            <person name="Ramirez L."/>
            <person name="Pisabarro A.G."/>
            <person name="Kuo A."/>
            <person name="Tritt A."/>
            <person name="Lipzen A."/>
            <person name="He G."/>
            <person name="Yan M."/>
            <person name="Ng V."/>
            <person name="Cullen D."/>
            <person name="Martin F."/>
            <person name="Rosso M.-N."/>
            <person name="Henrissat B."/>
            <person name="Hibbett D."/>
            <person name="Martinez A.T."/>
            <person name="Grigoriev I.V."/>
        </authorList>
    </citation>
    <scope>NUCLEOTIDE SEQUENCE</scope>
    <source>
        <strain evidence="2">CBS 506.95</strain>
    </source>
</reference>
<protein>
    <submittedName>
        <fullName evidence="2">Uncharacterized protein</fullName>
    </submittedName>
</protein>
<sequence length="111" mass="12347">MSEFETTSNVPSSKYEAAPESYSASSEKQPPRFEVAGEAHHDTDSKDQRSLSNRLAAAQEHEKQEETAEKQATITDPLAPAKLHGNEPSRGAKIDAQIQREEEQILKKKQD</sequence>
<dbReference type="OrthoDB" id="3358750at2759"/>
<comment type="caution">
    <text evidence="2">The sequence shown here is derived from an EMBL/GenBank/DDBJ whole genome shotgun (WGS) entry which is preliminary data.</text>
</comment>
<evidence type="ECO:0000313" key="3">
    <source>
        <dbReference type="Proteomes" id="UP000807306"/>
    </source>
</evidence>
<keyword evidence="3" id="KW-1185">Reference proteome</keyword>
<feature type="compositionally biased region" description="Basic and acidic residues" evidence="1">
    <location>
        <begin position="29"/>
        <end position="49"/>
    </location>
</feature>
<feature type="region of interest" description="Disordered" evidence="1">
    <location>
        <begin position="1"/>
        <end position="95"/>
    </location>
</feature>
<dbReference type="EMBL" id="MU157824">
    <property type="protein sequence ID" value="KAF9535630.1"/>
    <property type="molecule type" value="Genomic_DNA"/>
</dbReference>
<feature type="compositionally biased region" description="Low complexity" evidence="1">
    <location>
        <begin position="12"/>
        <end position="28"/>
    </location>
</feature>
<feature type="compositionally biased region" description="Polar residues" evidence="1">
    <location>
        <begin position="1"/>
        <end position="11"/>
    </location>
</feature>
<dbReference type="Proteomes" id="UP000807306">
    <property type="component" value="Unassembled WGS sequence"/>
</dbReference>
<organism evidence="2 3">
    <name type="scientific">Crepidotus variabilis</name>
    <dbReference type="NCBI Taxonomy" id="179855"/>
    <lineage>
        <taxon>Eukaryota</taxon>
        <taxon>Fungi</taxon>
        <taxon>Dikarya</taxon>
        <taxon>Basidiomycota</taxon>
        <taxon>Agaricomycotina</taxon>
        <taxon>Agaricomycetes</taxon>
        <taxon>Agaricomycetidae</taxon>
        <taxon>Agaricales</taxon>
        <taxon>Agaricineae</taxon>
        <taxon>Crepidotaceae</taxon>
        <taxon>Crepidotus</taxon>
    </lineage>
</organism>
<feature type="compositionally biased region" description="Basic and acidic residues" evidence="1">
    <location>
        <begin position="84"/>
        <end position="95"/>
    </location>
</feature>
<feature type="compositionally biased region" description="Basic and acidic residues" evidence="1">
    <location>
        <begin position="59"/>
        <end position="69"/>
    </location>
</feature>
<evidence type="ECO:0000256" key="1">
    <source>
        <dbReference type="SAM" id="MobiDB-lite"/>
    </source>
</evidence>
<name>A0A9P6EV75_9AGAR</name>
<dbReference type="PANTHER" id="PTHR39475">
    <property type="entry name" value="CONIDIATION-SPECIFIC PROTEIN 6"/>
    <property type="match status" value="1"/>
</dbReference>